<dbReference type="PANTHER" id="PTHR30511">
    <property type="entry name" value="ALANINE RACEMASE"/>
    <property type="match status" value="1"/>
</dbReference>
<evidence type="ECO:0000256" key="4">
    <source>
        <dbReference type="HAMAP-Rule" id="MF_01201"/>
    </source>
</evidence>
<dbReference type="GO" id="GO:0005829">
    <property type="term" value="C:cytosol"/>
    <property type="evidence" value="ECO:0007669"/>
    <property type="project" value="TreeGrafter"/>
</dbReference>
<organism evidence="8 9">
    <name type="scientific">Conexibacter woesei (strain DSM 14684 / CCUG 47730 / CIP 108061 / JCM 11494 / NBRC 100937 / ID131577)</name>
    <dbReference type="NCBI Taxonomy" id="469383"/>
    <lineage>
        <taxon>Bacteria</taxon>
        <taxon>Bacillati</taxon>
        <taxon>Actinomycetota</taxon>
        <taxon>Thermoleophilia</taxon>
        <taxon>Solirubrobacterales</taxon>
        <taxon>Conexibacteraceae</taxon>
        <taxon>Conexibacter</taxon>
    </lineage>
</organism>
<dbReference type="Gene3D" id="3.20.20.10">
    <property type="entry name" value="Alanine racemase"/>
    <property type="match status" value="1"/>
</dbReference>
<evidence type="ECO:0000256" key="5">
    <source>
        <dbReference type="PIRSR" id="PIRSR600821-50"/>
    </source>
</evidence>
<dbReference type="PROSITE" id="PS00395">
    <property type="entry name" value="ALANINE_RACEMASE"/>
    <property type="match status" value="1"/>
</dbReference>
<dbReference type="SUPFAM" id="SSF51419">
    <property type="entry name" value="PLP-binding barrel"/>
    <property type="match status" value="1"/>
</dbReference>
<dbReference type="SUPFAM" id="SSF50621">
    <property type="entry name" value="Alanine racemase C-terminal domain-like"/>
    <property type="match status" value="1"/>
</dbReference>
<comment type="cofactor">
    <cofactor evidence="1 4 5">
        <name>pyridoxal 5'-phosphate</name>
        <dbReference type="ChEBI" id="CHEBI:597326"/>
    </cofactor>
</comment>
<evidence type="ECO:0000256" key="6">
    <source>
        <dbReference type="PIRSR" id="PIRSR600821-52"/>
    </source>
</evidence>
<dbReference type="InterPro" id="IPR011079">
    <property type="entry name" value="Ala_racemase_C"/>
</dbReference>
<gene>
    <name evidence="8" type="ordered locus">Cwoe_1028</name>
</gene>
<dbReference type="STRING" id="469383.Cwoe_1028"/>
<feature type="modified residue" description="N6-(pyridoxal phosphate)lysine" evidence="4 5">
    <location>
        <position position="36"/>
    </location>
</feature>
<sequence length="368" mass="38376">MSRRARAHVDLGAVERNARRLRGCAAADVLLCAVVKADGYGHGAVAVARAALAGGARWLAVATADEAVALRRELPEPPILVLGALDEPDLARALGVGADVVAWTPEFVRCAEALAGNGGARLHVKVDTGMGRLGARSREEALALAELIDRVAGVRLCGVMTHFATADAGDAHFAAQLASFSAIAGVVRARHPGVLVHAANSAAVLRAPAAHFDMVRCGVALYGLDPFQRDPAAARLEPALELRSYVARVARVEPGEAVGYGARFRPSAPTWVATVPIGYADGVRRTTGGGVDVLIGGRRRPLAGTVSMDSLGVDAGSHGDVRAGDEVVLIGARGRERILAEELAARHGTINYEVLCALGSRVERVYER</sequence>
<dbReference type="PANTHER" id="PTHR30511:SF0">
    <property type="entry name" value="ALANINE RACEMASE, CATABOLIC-RELATED"/>
    <property type="match status" value="1"/>
</dbReference>
<feature type="binding site" evidence="4 6">
    <location>
        <position position="308"/>
    </location>
    <ligand>
        <name>substrate</name>
    </ligand>
</feature>
<accession>D3FCI8</accession>
<dbReference type="eggNOG" id="COG0787">
    <property type="taxonomic scope" value="Bacteria"/>
</dbReference>
<dbReference type="Gene3D" id="2.40.37.10">
    <property type="entry name" value="Lyase, Ornithine Decarboxylase, Chain A, domain 1"/>
    <property type="match status" value="1"/>
</dbReference>
<dbReference type="EMBL" id="CP001854">
    <property type="protein sequence ID" value="ADB49461.1"/>
    <property type="molecule type" value="Genomic_DNA"/>
</dbReference>
<dbReference type="NCBIfam" id="TIGR00492">
    <property type="entry name" value="alr"/>
    <property type="match status" value="1"/>
</dbReference>
<comment type="similarity">
    <text evidence="4">Belongs to the alanine racemase family.</text>
</comment>
<evidence type="ECO:0000256" key="1">
    <source>
        <dbReference type="ARBA" id="ARBA00001933"/>
    </source>
</evidence>
<dbReference type="InterPro" id="IPR000821">
    <property type="entry name" value="Ala_racemase"/>
</dbReference>
<dbReference type="RefSeq" id="WP_012932514.1">
    <property type="nucleotide sequence ID" value="NC_013739.1"/>
</dbReference>
<dbReference type="UniPathway" id="UPA00042">
    <property type="reaction ID" value="UER00497"/>
</dbReference>
<evidence type="ECO:0000256" key="2">
    <source>
        <dbReference type="ARBA" id="ARBA00022898"/>
    </source>
</evidence>
<comment type="function">
    <text evidence="4">Catalyzes the interconversion of L-alanine and D-alanine. May also act on other amino acids.</text>
</comment>
<feature type="active site" description="Proton acceptor; specific for D-alanine" evidence="4">
    <location>
        <position position="36"/>
    </location>
</feature>
<dbReference type="Proteomes" id="UP000008229">
    <property type="component" value="Chromosome"/>
</dbReference>
<comment type="catalytic activity">
    <reaction evidence="4">
        <text>L-alanine = D-alanine</text>
        <dbReference type="Rhea" id="RHEA:20249"/>
        <dbReference type="ChEBI" id="CHEBI:57416"/>
        <dbReference type="ChEBI" id="CHEBI:57972"/>
        <dbReference type="EC" id="5.1.1.1"/>
    </reaction>
</comment>
<dbReference type="FunFam" id="3.20.20.10:FF:000002">
    <property type="entry name" value="Alanine racemase"/>
    <property type="match status" value="1"/>
</dbReference>
<name>D3FCI8_CONWI</name>
<comment type="pathway">
    <text evidence="4">Amino-acid biosynthesis; D-alanine biosynthesis; D-alanine from L-alanine: step 1/1.</text>
</comment>
<dbReference type="SMART" id="SM01005">
    <property type="entry name" value="Ala_racemase_C"/>
    <property type="match status" value="1"/>
</dbReference>
<dbReference type="InterPro" id="IPR009006">
    <property type="entry name" value="Ala_racemase/Decarboxylase_C"/>
</dbReference>
<dbReference type="HAMAP" id="MF_01201">
    <property type="entry name" value="Ala_racemase"/>
    <property type="match status" value="1"/>
</dbReference>
<dbReference type="CDD" id="cd00430">
    <property type="entry name" value="PLPDE_III_AR"/>
    <property type="match status" value="1"/>
</dbReference>
<feature type="active site" description="Proton acceptor; specific for L-alanine" evidence="4">
    <location>
        <position position="260"/>
    </location>
</feature>
<dbReference type="AlphaFoldDB" id="D3FCI8"/>
<dbReference type="KEGG" id="cwo:Cwoe_1028"/>
<evidence type="ECO:0000259" key="7">
    <source>
        <dbReference type="SMART" id="SM01005"/>
    </source>
</evidence>
<evidence type="ECO:0000256" key="3">
    <source>
        <dbReference type="ARBA" id="ARBA00023235"/>
    </source>
</evidence>
<keyword evidence="3 4" id="KW-0413">Isomerase</keyword>
<dbReference type="InterPro" id="IPR001608">
    <property type="entry name" value="Ala_racemase_N"/>
</dbReference>
<proteinExistence type="inferred from homology"/>
<dbReference type="Pfam" id="PF01168">
    <property type="entry name" value="Ala_racemase_N"/>
    <property type="match status" value="1"/>
</dbReference>
<dbReference type="Pfam" id="PF00842">
    <property type="entry name" value="Ala_racemase_C"/>
    <property type="match status" value="1"/>
</dbReference>
<dbReference type="InterPro" id="IPR020622">
    <property type="entry name" value="Ala_racemase_pyridoxalP-BS"/>
</dbReference>
<evidence type="ECO:0000313" key="9">
    <source>
        <dbReference type="Proteomes" id="UP000008229"/>
    </source>
</evidence>
<dbReference type="PRINTS" id="PR00992">
    <property type="entry name" value="ALARACEMASE"/>
</dbReference>
<dbReference type="GO" id="GO:0008784">
    <property type="term" value="F:alanine racemase activity"/>
    <property type="evidence" value="ECO:0007669"/>
    <property type="project" value="UniProtKB-UniRule"/>
</dbReference>
<dbReference type="GO" id="GO:0030632">
    <property type="term" value="P:D-alanine biosynthetic process"/>
    <property type="evidence" value="ECO:0007669"/>
    <property type="project" value="UniProtKB-UniRule"/>
</dbReference>
<dbReference type="GO" id="GO:0030170">
    <property type="term" value="F:pyridoxal phosphate binding"/>
    <property type="evidence" value="ECO:0007669"/>
    <property type="project" value="UniProtKB-UniRule"/>
</dbReference>
<evidence type="ECO:0000313" key="8">
    <source>
        <dbReference type="EMBL" id="ADB49461.1"/>
    </source>
</evidence>
<feature type="binding site" evidence="4 6">
    <location>
        <position position="132"/>
    </location>
    <ligand>
        <name>substrate</name>
    </ligand>
</feature>
<dbReference type="HOGENOM" id="CLU_028393_2_2_11"/>
<dbReference type="InterPro" id="IPR029066">
    <property type="entry name" value="PLP-binding_barrel"/>
</dbReference>
<keyword evidence="9" id="KW-1185">Reference proteome</keyword>
<feature type="domain" description="Alanine racemase C-terminal" evidence="7">
    <location>
        <begin position="239"/>
        <end position="367"/>
    </location>
</feature>
<reference evidence="8 9" key="1">
    <citation type="journal article" date="2010" name="Stand. Genomic Sci.">
        <title>Complete genome sequence of Conexibacter woesei type strain (ID131577).</title>
        <authorList>
            <person name="Pukall R."/>
            <person name="Lapidus A."/>
            <person name="Glavina Del Rio T."/>
            <person name="Copeland A."/>
            <person name="Tice H."/>
            <person name="Cheng J.-F."/>
            <person name="Lucas S."/>
            <person name="Chen F."/>
            <person name="Nolan M."/>
            <person name="Bruce D."/>
            <person name="Goodwin L."/>
            <person name="Pitluck S."/>
            <person name="Mavromatis K."/>
            <person name="Ivanova N."/>
            <person name="Ovchinnikova G."/>
            <person name="Pati A."/>
            <person name="Chen A."/>
            <person name="Palaniappan K."/>
            <person name="Land M."/>
            <person name="Hauser L."/>
            <person name="Chang Y.-J."/>
            <person name="Jeffries C.D."/>
            <person name="Chain P."/>
            <person name="Meincke L."/>
            <person name="Sims D."/>
            <person name="Brettin T."/>
            <person name="Detter J.C."/>
            <person name="Rohde M."/>
            <person name="Goeker M."/>
            <person name="Bristow J."/>
            <person name="Eisen J.A."/>
            <person name="Markowitz V."/>
            <person name="Kyrpides N.C."/>
            <person name="Klenk H.-P."/>
            <person name="Hugenholtz P."/>
        </authorList>
    </citation>
    <scope>NUCLEOTIDE SEQUENCE [LARGE SCALE GENOMIC DNA]</scope>
    <source>
        <strain evidence="9">DSM 14684 / CIP 108061 / JCM 11494 / NBRC 100937 / ID131577</strain>
    </source>
</reference>
<reference evidence="9" key="2">
    <citation type="submission" date="2010-01" db="EMBL/GenBank/DDBJ databases">
        <title>The complete genome of Conexibacter woesei DSM 14684.</title>
        <authorList>
            <consortium name="US DOE Joint Genome Institute (JGI-PGF)"/>
            <person name="Lucas S."/>
            <person name="Copeland A."/>
            <person name="Lapidus A."/>
            <person name="Glavina del Rio T."/>
            <person name="Dalin E."/>
            <person name="Tice H."/>
            <person name="Bruce D."/>
            <person name="Goodwin L."/>
            <person name="Pitluck S."/>
            <person name="Kyrpides N."/>
            <person name="Mavromatis K."/>
            <person name="Ivanova N."/>
            <person name="Mikhailova N."/>
            <person name="Chertkov O."/>
            <person name="Brettin T."/>
            <person name="Detter J.C."/>
            <person name="Han C."/>
            <person name="Larimer F."/>
            <person name="Land M."/>
            <person name="Hauser L."/>
            <person name="Markowitz V."/>
            <person name="Cheng J.-F."/>
            <person name="Hugenholtz P."/>
            <person name="Woyke T."/>
            <person name="Wu D."/>
            <person name="Pukall R."/>
            <person name="Steenblock K."/>
            <person name="Schneider S."/>
            <person name="Klenk H.-P."/>
            <person name="Eisen J.A."/>
        </authorList>
    </citation>
    <scope>NUCLEOTIDE SEQUENCE [LARGE SCALE GENOMIC DNA]</scope>
    <source>
        <strain evidence="9">DSM 14684 / CIP 108061 / JCM 11494 / NBRC 100937 / ID131577</strain>
    </source>
</reference>
<protein>
    <recommendedName>
        <fullName evidence="4">Alanine racemase</fullName>
        <ecNumber evidence="4">5.1.1.1</ecNumber>
    </recommendedName>
</protein>
<keyword evidence="2 4" id="KW-0663">Pyridoxal phosphate</keyword>
<dbReference type="EC" id="5.1.1.1" evidence="4"/>
<dbReference type="OrthoDB" id="9813814at2"/>